<reference evidence="13" key="1">
    <citation type="submission" date="2018-06" db="EMBL/GenBank/DDBJ databases">
        <title>Genome assembly of Danube salmon.</title>
        <authorList>
            <person name="Macqueen D.J."/>
            <person name="Gundappa M.K."/>
        </authorList>
    </citation>
    <scope>NUCLEOTIDE SEQUENCE [LARGE SCALE GENOMIC DNA]</scope>
</reference>
<evidence type="ECO:0000256" key="4">
    <source>
        <dbReference type="ARBA" id="ARBA00022645"/>
    </source>
</evidence>
<protein>
    <recommendedName>
        <fullName evidence="11">Cytosolic carboxypeptidase N-terminal domain-containing protein</fullName>
    </recommendedName>
</protein>
<dbReference type="Proteomes" id="UP000314982">
    <property type="component" value="Unassembled WGS sequence"/>
</dbReference>
<comment type="subcellular location">
    <subcellularLocation>
        <location evidence="2">Cytoplasm</location>
        <location evidence="2">Cytoskeleton</location>
    </subcellularLocation>
</comment>
<dbReference type="STRING" id="62062.ENSHHUP00000030824"/>
<evidence type="ECO:0000256" key="7">
    <source>
        <dbReference type="ARBA" id="ARBA00022801"/>
    </source>
</evidence>
<evidence type="ECO:0000313" key="13">
    <source>
        <dbReference type="Proteomes" id="UP000314982"/>
    </source>
</evidence>
<keyword evidence="4" id="KW-0121">Carboxypeptidase</keyword>
<reference evidence="12" key="2">
    <citation type="submission" date="2025-08" db="UniProtKB">
        <authorList>
            <consortium name="Ensembl"/>
        </authorList>
    </citation>
    <scope>IDENTIFICATION</scope>
</reference>
<evidence type="ECO:0000256" key="10">
    <source>
        <dbReference type="ARBA" id="ARBA00023212"/>
    </source>
</evidence>
<name>A0A4W5LYY1_9TELE</name>
<evidence type="ECO:0000256" key="5">
    <source>
        <dbReference type="ARBA" id="ARBA00022670"/>
    </source>
</evidence>
<dbReference type="GO" id="GO:0006508">
    <property type="term" value="P:proteolysis"/>
    <property type="evidence" value="ECO:0007669"/>
    <property type="project" value="UniProtKB-KW"/>
</dbReference>
<keyword evidence="7" id="KW-0378">Hydrolase</keyword>
<dbReference type="PANTHER" id="PTHR12756">
    <property type="entry name" value="CYTOSOLIC CARBOXYPEPTIDASE"/>
    <property type="match status" value="1"/>
</dbReference>
<dbReference type="AlphaFoldDB" id="A0A4W5LYY1"/>
<reference evidence="12" key="3">
    <citation type="submission" date="2025-09" db="UniProtKB">
        <authorList>
            <consortium name="Ensembl"/>
        </authorList>
    </citation>
    <scope>IDENTIFICATION</scope>
</reference>
<evidence type="ECO:0000256" key="6">
    <source>
        <dbReference type="ARBA" id="ARBA00022723"/>
    </source>
</evidence>
<dbReference type="InterPro" id="IPR050821">
    <property type="entry name" value="Cytosolic_carboxypeptidase"/>
</dbReference>
<evidence type="ECO:0000256" key="1">
    <source>
        <dbReference type="ARBA" id="ARBA00001947"/>
    </source>
</evidence>
<dbReference type="GO" id="GO:0005856">
    <property type="term" value="C:cytoskeleton"/>
    <property type="evidence" value="ECO:0007669"/>
    <property type="project" value="UniProtKB-SubCell"/>
</dbReference>
<evidence type="ECO:0000256" key="2">
    <source>
        <dbReference type="ARBA" id="ARBA00004245"/>
    </source>
</evidence>
<dbReference type="GO" id="GO:0004180">
    <property type="term" value="F:carboxypeptidase activity"/>
    <property type="evidence" value="ECO:0007669"/>
    <property type="project" value="UniProtKB-KW"/>
</dbReference>
<dbReference type="Gene3D" id="3.40.630.10">
    <property type="entry name" value="Zn peptidases"/>
    <property type="match status" value="1"/>
</dbReference>
<organism evidence="12 13">
    <name type="scientific">Hucho hucho</name>
    <name type="common">huchen</name>
    <dbReference type="NCBI Taxonomy" id="62062"/>
    <lineage>
        <taxon>Eukaryota</taxon>
        <taxon>Metazoa</taxon>
        <taxon>Chordata</taxon>
        <taxon>Craniata</taxon>
        <taxon>Vertebrata</taxon>
        <taxon>Euteleostomi</taxon>
        <taxon>Actinopterygii</taxon>
        <taxon>Neopterygii</taxon>
        <taxon>Teleostei</taxon>
        <taxon>Protacanthopterygii</taxon>
        <taxon>Salmoniformes</taxon>
        <taxon>Salmonidae</taxon>
        <taxon>Salmoninae</taxon>
        <taxon>Hucho</taxon>
    </lineage>
</organism>
<dbReference type="Gene3D" id="2.60.40.3120">
    <property type="match status" value="1"/>
</dbReference>
<dbReference type="PANTHER" id="PTHR12756:SF41">
    <property type="entry name" value="CYTOSOLIC CARBOXYPEPTIDASE 2"/>
    <property type="match status" value="1"/>
</dbReference>
<keyword evidence="8" id="KW-0862">Zinc</keyword>
<evidence type="ECO:0000259" key="11">
    <source>
        <dbReference type="Pfam" id="PF18027"/>
    </source>
</evidence>
<dbReference type="GeneTree" id="ENSGT00940000160201"/>
<dbReference type="GO" id="GO:0046872">
    <property type="term" value="F:metal ion binding"/>
    <property type="evidence" value="ECO:0007669"/>
    <property type="project" value="UniProtKB-KW"/>
</dbReference>
<keyword evidence="6" id="KW-0479">Metal-binding</keyword>
<evidence type="ECO:0000313" key="12">
    <source>
        <dbReference type="Ensembl" id="ENSHHUP00000030824.1"/>
    </source>
</evidence>
<evidence type="ECO:0000256" key="8">
    <source>
        <dbReference type="ARBA" id="ARBA00022833"/>
    </source>
</evidence>
<keyword evidence="10" id="KW-0206">Cytoskeleton</keyword>
<evidence type="ECO:0000256" key="9">
    <source>
        <dbReference type="ARBA" id="ARBA00023049"/>
    </source>
</evidence>
<accession>A0A4W5LYY1</accession>
<dbReference type="GO" id="GO:0008237">
    <property type="term" value="F:metallopeptidase activity"/>
    <property type="evidence" value="ECO:0007669"/>
    <property type="project" value="UniProtKB-KW"/>
</dbReference>
<feature type="domain" description="Cytosolic carboxypeptidase N-terminal" evidence="11">
    <location>
        <begin position="128"/>
        <end position="176"/>
    </location>
</feature>
<dbReference type="SUPFAM" id="SSF53187">
    <property type="entry name" value="Zn-dependent exopeptidases"/>
    <property type="match status" value="1"/>
</dbReference>
<keyword evidence="13" id="KW-1185">Reference proteome</keyword>
<sequence>MLHIYHPVSLHLGQTLRTRQLVIDFNGEHPIPRLREPLDLFAIPSPSTPFQGVRRPMCDVIKEAIHHIKSNKFPFYQPSGHGGAPVSVGVEKLNVVYFIDSVLPLSPVLLPPFPPPPVHQDQSTLAFESCFESGNLQKAVQVGVHNYKLTLHTDMYTTKHTQWFYFRVRNMKASTLYCTGMRSLLYSEIATREKGEGWHTYLAHCYLYTYSHLQCYLSRLTSSLATASYCKLQVLCCSLAGNIVHVLTVTSPGGGWAERSAKQAVVVTAGVMPMLNPDGVVVGNYRCSLASRDLNRNYKTLLRDYFPCIWHTRNMVNRGTWCCIDFHGHSRKNNVFMYGCTNRDDATQWLHERIFPPMMRKRANDKNEYLEADGCTPVEWDSCSPYSATYHRCVEDRILSLGMDFVL</sequence>
<dbReference type="InterPro" id="IPR040626">
    <property type="entry name" value="Pepdidase_M14_N"/>
</dbReference>
<dbReference type="Pfam" id="PF18027">
    <property type="entry name" value="Pepdidase_M14_N"/>
    <property type="match status" value="1"/>
</dbReference>
<keyword evidence="3" id="KW-0963">Cytoplasm</keyword>
<comment type="cofactor">
    <cofactor evidence="1">
        <name>Zn(2+)</name>
        <dbReference type="ChEBI" id="CHEBI:29105"/>
    </cofactor>
</comment>
<keyword evidence="9" id="KW-0482">Metalloprotease</keyword>
<dbReference type="Ensembl" id="ENSHHUT00000032103.1">
    <property type="protein sequence ID" value="ENSHHUP00000030824.1"/>
    <property type="gene ID" value="ENSHHUG00000019605.1"/>
</dbReference>
<keyword evidence="5" id="KW-0645">Protease</keyword>
<evidence type="ECO:0000256" key="3">
    <source>
        <dbReference type="ARBA" id="ARBA00022490"/>
    </source>
</evidence>
<proteinExistence type="predicted"/>